<dbReference type="PROSITE" id="PS50297">
    <property type="entry name" value="ANK_REP_REGION"/>
    <property type="match status" value="2"/>
</dbReference>
<dbReference type="PANTHER" id="PTHR24118">
    <property type="entry name" value="POTE ANKYRIN DOMAIN"/>
    <property type="match status" value="1"/>
</dbReference>
<name>A0A1X7VAH0_AMPQE</name>
<dbReference type="InterPro" id="IPR002110">
    <property type="entry name" value="Ankyrin_rpt"/>
</dbReference>
<feature type="compositionally biased region" description="Basic residues" evidence="2">
    <location>
        <begin position="72"/>
        <end position="84"/>
    </location>
</feature>
<dbReference type="InterPro" id="IPR036770">
    <property type="entry name" value="Ankyrin_rpt-contain_sf"/>
</dbReference>
<feature type="compositionally biased region" description="Polar residues" evidence="2">
    <location>
        <begin position="1"/>
        <end position="11"/>
    </location>
</feature>
<dbReference type="SMART" id="SM00248">
    <property type="entry name" value="ANK"/>
    <property type="match status" value="4"/>
</dbReference>
<dbReference type="Gene3D" id="1.25.40.20">
    <property type="entry name" value="Ankyrin repeat-containing domain"/>
    <property type="match status" value="1"/>
</dbReference>
<dbReference type="PROSITE" id="PS50088">
    <property type="entry name" value="ANK_REPEAT"/>
    <property type="match status" value="2"/>
</dbReference>
<feature type="region of interest" description="Disordered" evidence="2">
    <location>
        <begin position="1"/>
        <end position="85"/>
    </location>
</feature>
<feature type="compositionally biased region" description="Basic residues" evidence="2">
    <location>
        <begin position="43"/>
        <end position="54"/>
    </location>
</feature>
<evidence type="ECO:0000256" key="1">
    <source>
        <dbReference type="PROSITE-ProRule" id="PRU00023"/>
    </source>
</evidence>
<keyword evidence="1" id="KW-0040">ANK repeat</keyword>
<dbReference type="Pfam" id="PF00023">
    <property type="entry name" value="Ank"/>
    <property type="match status" value="1"/>
</dbReference>
<feature type="repeat" description="ANK" evidence="1">
    <location>
        <begin position="133"/>
        <end position="165"/>
    </location>
</feature>
<dbReference type="InParanoid" id="A0A1X7VAH0"/>
<feature type="repeat" description="ANK" evidence="1">
    <location>
        <begin position="209"/>
        <end position="241"/>
    </location>
</feature>
<evidence type="ECO:0000256" key="2">
    <source>
        <dbReference type="SAM" id="MobiDB-lite"/>
    </source>
</evidence>
<dbReference type="EnsemblMetazoa" id="Aqu2.1.37300_001">
    <property type="protein sequence ID" value="Aqu2.1.37300_001"/>
    <property type="gene ID" value="Aqu2.1.37300"/>
</dbReference>
<dbReference type="OrthoDB" id="10258888at2759"/>
<reference evidence="3" key="1">
    <citation type="submission" date="2017-05" db="UniProtKB">
        <authorList>
            <consortium name="EnsemblMetazoa"/>
        </authorList>
    </citation>
    <scope>IDENTIFICATION</scope>
</reference>
<dbReference type="Pfam" id="PF13637">
    <property type="entry name" value="Ank_4"/>
    <property type="match status" value="1"/>
</dbReference>
<organism evidence="3">
    <name type="scientific">Amphimedon queenslandica</name>
    <name type="common">Sponge</name>
    <dbReference type="NCBI Taxonomy" id="400682"/>
    <lineage>
        <taxon>Eukaryota</taxon>
        <taxon>Metazoa</taxon>
        <taxon>Porifera</taxon>
        <taxon>Demospongiae</taxon>
        <taxon>Heteroscleromorpha</taxon>
        <taxon>Haplosclerida</taxon>
        <taxon>Niphatidae</taxon>
        <taxon>Amphimedon</taxon>
    </lineage>
</organism>
<sequence length="279" mass="31151">MGNNSSVTTQAVLKKVEDSPDYEEPQPLRKKPFTSSSSDIHRIQHSKVTRRRSRSLSGDRRGTSANSSVTRSNRRLKNKNKAMKMTRQQWLAKERRAAERKAELFAAVIRGDEETVSRLLENSLIDVNTTDSNHLTALHYAAMHARPNLIRLLIQHGADVDAYDTKGGFAPIHWVVINSRPGMSEEERVDECLVELVKGGCNVNSKDFNQATPLHFAARTDNKAVVDSLMRLGADPNDTDMLGRTCASVAKSAETKILIIKLADLRARAIYHVLEIPNN</sequence>
<dbReference type="eggNOG" id="KOG4177">
    <property type="taxonomic scope" value="Eukaryota"/>
</dbReference>
<evidence type="ECO:0000313" key="3">
    <source>
        <dbReference type="EnsemblMetazoa" id="Aqu2.1.37300_001"/>
    </source>
</evidence>
<accession>A0A1X7VAH0</accession>
<dbReference type="AlphaFoldDB" id="A0A1X7VAH0"/>
<protein>
    <submittedName>
        <fullName evidence="3">Uncharacterized protein</fullName>
    </submittedName>
</protein>
<dbReference type="SUPFAM" id="SSF48403">
    <property type="entry name" value="Ankyrin repeat"/>
    <property type="match status" value="1"/>
</dbReference>
<proteinExistence type="predicted"/>
<dbReference type="STRING" id="400682.A0A1X7VAH0"/>
<dbReference type="PANTHER" id="PTHR24118:SF99">
    <property type="entry name" value="POTE ANKYRIN DOMAIN FAMILY MEMBER 3C-RELATED"/>
    <property type="match status" value="1"/>
</dbReference>